<dbReference type="PANTHER" id="PTHR46093">
    <property type="entry name" value="ACYL-COA-BINDING DOMAIN-CONTAINING PROTEIN 5"/>
    <property type="match status" value="1"/>
</dbReference>
<evidence type="ECO:0000313" key="4">
    <source>
        <dbReference type="EMBL" id="KAK2951955.1"/>
    </source>
</evidence>
<accession>A0ABQ9XPA1</accession>
<keyword evidence="1" id="KW-0880">Kelch repeat</keyword>
<dbReference type="InterPro" id="IPR015915">
    <property type="entry name" value="Kelch-typ_b-propeller"/>
</dbReference>
<evidence type="ECO:0000256" key="2">
    <source>
        <dbReference type="ARBA" id="ARBA00022737"/>
    </source>
</evidence>
<comment type="caution">
    <text evidence="4">The sequence shown here is derived from an EMBL/GenBank/DDBJ whole genome shotgun (WGS) entry which is preliminary data.</text>
</comment>
<dbReference type="PANTHER" id="PTHR46093:SF18">
    <property type="entry name" value="FIBRONECTIN TYPE-III DOMAIN-CONTAINING PROTEIN"/>
    <property type="match status" value="1"/>
</dbReference>
<organism evidence="4 5">
    <name type="scientific">Blattamonas nauphoetae</name>
    <dbReference type="NCBI Taxonomy" id="2049346"/>
    <lineage>
        <taxon>Eukaryota</taxon>
        <taxon>Metamonada</taxon>
        <taxon>Preaxostyla</taxon>
        <taxon>Oxymonadida</taxon>
        <taxon>Blattamonas</taxon>
    </lineage>
</organism>
<protein>
    <submittedName>
        <fullName evidence="4">Kelch-type beta propeller</fullName>
    </submittedName>
</protein>
<keyword evidence="5" id="KW-1185">Reference proteome</keyword>
<dbReference type="InterPro" id="IPR006652">
    <property type="entry name" value="Kelch_1"/>
</dbReference>
<proteinExistence type="predicted"/>
<keyword evidence="2" id="KW-0677">Repeat</keyword>
<evidence type="ECO:0000256" key="1">
    <source>
        <dbReference type="ARBA" id="ARBA00022441"/>
    </source>
</evidence>
<evidence type="ECO:0000256" key="3">
    <source>
        <dbReference type="SAM" id="MobiDB-lite"/>
    </source>
</evidence>
<feature type="region of interest" description="Disordered" evidence="3">
    <location>
        <begin position="375"/>
        <end position="408"/>
    </location>
</feature>
<feature type="region of interest" description="Disordered" evidence="3">
    <location>
        <begin position="424"/>
        <end position="466"/>
    </location>
</feature>
<dbReference type="Proteomes" id="UP001281761">
    <property type="component" value="Unassembled WGS sequence"/>
</dbReference>
<dbReference type="SMART" id="SM00612">
    <property type="entry name" value="Kelch"/>
    <property type="match status" value="3"/>
</dbReference>
<name>A0ABQ9XPA1_9EUKA</name>
<dbReference type="Pfam" id="PF24681">
    <property type="entry name" value="Kelch_KLHDC2_KLHL20_DRC7"/>
    <property type="match status" value="1"/>
</dbReference>
<evidence type="ECO:0000313" key="5">
    <source>
        <dbReference type="Proteomes" id="UP001281761"/>
    </source>
</evidence>
<feature type="compositionally biased region" description="Basic and acidic residues" evidence="3">
    <location>
        <begin position="380"/>
        <end position="395"/>
    </location>
</feature>
<reference evidence="4 5" key="1">
    <citation type="journal article" date="2022" name="bioRxiv">
        <title>Genomics of Preaxostyla Flagellates Illuminates Evolutionary Transitions and the Path Towards Mitochondrial Loss.</title>
        <authorList>
            <person name="Novak L.V.F."/>
            <person name="Treitli S.C."/>
            <person name="Pyrih J."/>
            <person name="Halakuc P."/>
            <person name="Pipaliya S.V."/>
            <person name="Vacek V."/>
            <person name="Brzon O."/>
            <person name="Soukal P."/>
            <person name="Eme L."/>
            <person name="Dacks J.B."/>
            <person name="Karnkowska A."/>
            <person name="Elias M."/>
            <person name="Hampl V."/>
        </authorList>
    </citation>
    <scope>NUCLEOTIDE SEQUENCE [LARGE SCALE GENOMIC DNA]</scope>
    <source>
        <strain evidence="4">NAU3</strain>
        <tissue evidence="4">Gut</tissue>
    </source>
</reference>
<gene>
    <name evidence="4" type="ORF">BLNAU_13055</name>
</gene>
<dbReference type="Gene3D" id="2.120.10.80">
    <property type="entry name" value="Kelch-type beta propeller"/>
    <property type="match status" value="2"/>
</dbReference>
<sequence>MDLTTAVWKSITCKPSQYSFASHTAIAYNGLIHIHGGTGTSPSLMLDINPESGETIVSAARPSKRYTHSVCVVGTHAYYFGGKNFAYHVNELLDFNFEDATCQELKPANAPTPRSCHTCVAYNFCIYIFGGYSPGSPIFQDLYEYNTISKEWTNVQYNNNTDDTENMPKPVYSHTACVIGENMYIFGGIVTEQLQQIDEKGVVDGLYRFNFPSKTWTKLRPFGDRPCARFMHSAVVHNGNMIVFGGQAMIRMNDTWEYNPRLNRWRQLTTAGVIPSPRSGHIAVIIGNQMYVHGGKAQLQHCSGDLYILDLSRATIGVPVTIERCFGQLPIQTIILPGEKPPDSIMTMSLRRIQLDYGSQRELIQTQVKVIEESPIIGENDGHWRQTDEDGKDPPNTKSTVSSNPDKEILRRYQQPPIQTYPPFPSLNIPLLDHPHTEPPFPIRSSARSPPPSHSPASFSHVTRSRPKHSVFAKESLIPPYLRESGLSVLGFNILSLLSDMDTSDSFIQIDRHVYFLHRQFIAQRFPELLPFCATREPLAPFNTLRRQYTLLLSKQVPIQSREMKELFKKIRQLVKDREDNAKATCKSLNMSRDAALLFLGFIYSDSLLPPFFIPRLRSERHFAKLVKDGLPESDETWEEQVSTVIRERKDEPQMFGPEVYVEVYVKATEYKNARLKTLCLDQLYSMVSLDNVDLIVDAFKNQPQSQMTTMFIKWKEQMMKAAP</sequence>
<dbReference type="Pfam" id="PF01344">
    <property type="entry name" value="Kelch_1"/>
    <property type="match status" value="1"/>
</dbReference>
<dbReference type="EMBL" id="JARBJD010000110">
    <property type="protein sequence ID" value="KAK2951955.1"/>
    <property type="molecule type" value="Genomic_DNA"/>
</dbReference>
<dbReference type="SUPFAM" id="SSF117281">
    <property type="entry name" value="Kelch motif"/>
    <property type="match status" value="1"/>
</dbReference>